<keyword evidence="6 8" id="KW-0175">Coiled coil</keyword>
<evidence type="ECO:0000256" key="4">
    <source>
        <dbReference type="ARBA" id="ARBA00022753"/>
    </source>
</evidence>
<comment type="subcellular location">
    <subcellularLocation>
        <location evidence="1">Endosome</location>
    </subcellularLocation>
</comment>
<evidence type="ECO:0000256" key="7">
    <source>
        <dbReference type="PROSITE-ProRule" id="PRU00644"/>
    </source>
</evidence>
<evidence type="ECO:0000259" key="11">
    <source>
        <dbReference type="PROSITE" id="PS51322"/>
    </source>
</evidence>
<dbReference type="PROSITE" id="PS51322">
    <property type="entry name" value="UEV"/>
    <property type="match status" value="1"/>
</dbReference>
<dbReference type="Proteomes" id="UP001153076">
    <property type="component" value="Unassembled WGS sequence"/>
</dbReference>
<dbReference type="InterPro" id="IPR037202">
    <property type="entry name" value="ESCRT_assembly_dom"/>
</dbReference>
<proteinExistence type="inferred from homology"/>
<dbReference type="Gene3D" id="3.10.110.10">
    <property type="entry name" value="Ubiquitin Conjugating Enzyme"/>
    <property type="match status" value="1"/>
</dbReference>
<evidence type="ECO:0000259" key="10">
    <source>
        <dbReference type="PROSITE" id="PS51312"/>
    </source>
</evidence>
<dbReference type="Pfam" id="PF09454">
    <property type="entry name" value="Vps23_core"/>
    <property type="match status" value="1"/>
</dbReference>
<dbReference type="InterPro" id="IPR008883">
    <property type="entry name" value="UEV_N"/>
</dbReference>
<dbReference type="GO" id="GO:0000813">
    <property type="term" value="C:ESCRT I complex"/>
    <property type="evidence" value="ECO:0007669"/>
    <property type="project" value="TreeGrafter"/>
</dbReference>
<dbReference type="InterPro" id="IPR052070">
    <property type="entry name" value="ESCRT-I_UEV_domain"/>
</dbReference>
<accession>A0A9Q1QE50</accession>
<reference evidence="12" key="1">
    <citation type="submission" date="2022-04" db="EMBL/GenBank/DDBJ databases">
        <title>Carnegiea gigantea Genome sequencing and assembly v2.</title>
        <authorList>
            <person name="Copetti D."/>
            <person name="Sanderson M.J."/>
            <person name="Burquez A."/>
            <person name="Wojciechowski M.F."/>
        </authorList>
    </citation>
    <scope>NUCLEOTIDE SEQUENCE</scope>
    <source>
        <strain evidence="12">SGP5-SGP5p</strain>
        <tissue evidence="12">Aerial part</tissue>
    </source>
</reference>
<protein>
    <submittedName>
        <fullName evidence="12">Uncharacterized protein</fullName>
    </submittedName>
</protein>
<evidence type="ECO:0000256" key="1">
    <source>
        <dbReference type="ARBA" id="ARBA00004177"/>
    </source>
</evidence>
<dbReference type="OrthoDB" id="306304at2759"/>
<organism evidence="12 13">
    <name type="scientific">Carnegiea gigantea</name>
    <dbReference type="NCBI Taxonomy" id="171969"/>
    <lineage>
        <taxon>Eukaryota</taxon>
        <taxon>Viridiplantae</taxon>
        <taxon>Streptophyta</taxon>
        <taxon>Embryophyta</taxon>
        <taxon>Tracheophyta</taxon>
        <taxon>Spermatophyta</taxon>
        <taxon>Magnoliopsida</taxon>
        <taxon>eudicotyledons</taxon>
        <taxon>Gunneridae</taxon>
        <taxon>Pentapetalae</taxon>
        <taxon>Caryophyllales</taxon>
        <taxon>Cactineae</taxon>
        <taxon>Cactaceae</taxon>
        <taxon>Cactoideae</taxon>
        <taxon>Echinocereeae</taxon>
        <taxon>Carnegiea</taxon>
    </lineage>
</organism>
<dbReference type="GO" id="GO:0015031">
    <property type="term" value="P:protein transport"/>
    <property type="evidence" value="ECO:0007669"/>
    <property type="project" value="UniProtKB-UniRule"/>
</dbReference>
<gene>
    <name evidence="12" type="ORF">Cgig2_004529</name>
</gene>
<keyword evidence="4" id="KW-0967">Endosome</keyword>
<feature type="compositionally biased region" description="Low complexity" evidence="9">
    <location>
        <begin position="181"/>
        <end position="203"/>
    </location>
</feature>
<feature type="coiled-coil region" evidence="8">
    <location>
        <begin position="275"/>
        <end position="309"/>
    </location>
</feature>
<dbReference type="AlphaFoldDB" id="A0A9Q1QE50"/>
<dbReference type="CDD" id="cd11685">
    <property type="entry name" value="UEV_TSG101-like"/>
    <property type="match status" value="1"/>
</dbReference>
<dbReference type="EMBL" id="JAKOGI010000254">
    <property type="protein sequence ID" value="KAJ8438419.1"/>
    <property type="molecule type" value="Genomic_DNA"/>
</dbReference>
<evidence type="ECO:0000256" key="6">
    <source>
        <dbReference type="ARBA" id="ARBA00023054"/>
    </source>
</evidence>
<evidence type="ECO:0000313" key="12">
    <source>
        <dbReference type="EMBL" id="KAJ8438419.1"/>
    </source>
</evidence>
<keyword evidence="3 7" id="KW-0813">Transport</keyword>
<comment type="caution">
    <text evidence="12">The sequence shown here is derived from an EMBL/GenBank/DDBJ whole genome shotgun (WGS) entry which is preliminary data.</text>
</comment>
<evidence type="ECO:0000256" key="9">
    <source>
        <dbReference type="SAM" id="MobiDB-lite"/>
    </source>
</evidence>
<dbReference type="SUPFAM" id="SSF54495">
    <property type="entry name" value="UBC-like"/>
    <property type="match status" value="1"/>
</dbReference>
<dbReference type="InterPro" id="IPR017916">
    <property type="entry name" value="SB_dom"/>
</dbReference>
<feature type="domain" description="UEV" evidence="11">
    <location>
        <begin position="22"/>
        <end position="166"/>
    </location>
</feature>
<feature type="region of interest" description="Disordered" evidence="9">
    <location>
        <begin position="166"/>
        <end position="239"/>
    </location>
</feature>
<evidence type="ECO:0000256" key="5">
    <source>
        <dbReference type="ARBA" id="ARBA00022927"/>
    </source>
</evidence>
<evidence type="ECO:0000256" key="8">
    <source>
        <dbReference type="SAM" id="Coils"/>
    </source>
</evidence>
<feature type="domain" description="SB" evidence="10">
    <location>
        <begin position="340"/>
        <end position="408"/>
    </location>
</feature>
<evidence type="ECO:0000313" key="13">
    <source>
        <dbReference type="Proteomes" id="UP001153076"/>
    </source>
</evidence>
<keyword evidence="13" id="KW-1185">Reference proteome</keyword>
<keyword evidence="5 7" id="KW-0653">Protein transport</keyword>
<name>A0A9Q1QE50_9CARY</name>
<dbReference type="InterPro" id="IPR016135">
    <property type="entry name" value="UBQ-conjugating_enzyme/RWD"/>
</dbReference>
<sequence length="477" mass="53258">MVPVHAGGGGSNPQILQFLSNVLSQRGPSALPYSEDVKWLIRQHLVSLTDAYPSLQPKTATFIHNDGRSVNLLQADGTIPMVYQGVTYNIPVIIWLMETYPRHPPRVYVNPTRDMIIKRPHPHVDPSGLVNIPYLRNWIYPSSNLVDLGRNLSHFFGLDPPLYSQRRVSSPNPNPNPNPSNPGLVSSSSMGSGFSGSVVDSRPSPIPPRVFPPSPYVGSGRIMPPSPQRPASGTDDPNEVFKRNTINKLVETVHGDIVGLRKTREGEMDGLFSVQSALRQREEQLNKGLKEMQDEKEALEQQLQMVLMNADVLEGWLKENEDKMAKLGNVDVDDAFEPCDALSKQMLEASAMDLAIEDVIYSLDKAVQEGAIPFDQYLRNIRLLSREQFFHRATAAKVRGAQMQAHVASPKVFIMFSRELEKYFLGNCRGNVFEELEVKSFQGVWGVISAELEEGMIWHTSIGVNFMTRCGLELPDN</sequence>
<dbReference type="Pfam" id="PF05743">
    <property type="entry name" value="UEV"/>
    <property type="match status" value="1"/>
</dbReference>
<evidence type="ECO:0000256" key="3">
    <source>
        <dbReference type="ARBA" id="ARBA00022448"/>
    </source>
</evidence>
<evidence type="ECO:0000256" key="2">
    <source>
        <dbReference type="ARBA" id="ARBA00009594"/>
    </source>
</evidence>
<dbReference type="PANTHER" id="PTHR23306:SF3">
    <property type="entry name" value="TUMOR SUPPRESSOR PROTEIN 101"/>
    <property type="match status" value="1"/>
</dbReference>
<feature type="compositionally biased region" description="Pro residues" evidence="9">
    <location>
        <begin position="204"/>
        <end position="215"/>
    </location>
</feature>
<dbReference type="PANTHER" id="PTHR23306">
    <property type="entry name" value="TUMOR SUSCEPTIBILITY GENE 101 PROTEIN-RELATED"/>
    <property type="match status" value="1"/>
</dbReference>
<dbReference type="GO" id="GO:0008333">
    <property type="term" value="P:endosome to lysosome transport"/>
    <property type="evidence" value="ECO:0007669"/>
    <property type="project" value="TreeGrafter"/>
</dbReference>
<dbReference type="SUPFAM" id="SSF140111">
    <property type="entry name" value="Endosomal sorting complex assembly domain"/>
    <property type="match status" value="1"/>
</dbReference>
<dbReference type="Gene3D" id="6.10.140.820">
    <property type="match status" value="1"/>
</dbReference>
<comment type="similarity">
    <text evidence="2">Belongs to the ubiquitin-conjugating enzyme family. UEV subfamily.</text>
</comment>
<dbReference type="GO" id="GO:0043130">
    <property type="term" value="F:ubiquitin binding"/>
    <property type="evidence" value="ECO:0007669"/>
    <property type="project" value="TreeGrafter"/>
</dbReference>
<dbReference type="PROSITE" id="PS51312">
    <property type="entry name" value="SB"/>
    <property type="match status" value="1"/>
</dbReference>